<protein>
    <recommendedName>
        <fullName evidence="7">Acetolactate synthase large subunit</fullName>
    </recommendedName>
</protein>
<dbReference type="InterPro" id="IPR029061">
    <property type="entry name" value="THDP-binding"/>
</dbReference>
<dbReference type="Proteomes" id="UP000003678">
    <property type="component" value="Unassembled WGS sequence"/>
</dbReference>
<dbReference type="Pfam" id="PF02776">
    <property type="entry name" value="TPP_enzyme_N"/>
    <property type="match status" value="1"/>
</dbReference>
<feature type="domain" description="Thiamine pyrophosphate enzyme N-terminal TPP-binding" evidence="4">
    <location>
        <begin position="29"/>
        <end position="135"/>
    </location>
</feature>
<reference evidence="5 6" key="1">
    <citation type="submission" date="2009-03" db="EMBL/GenBank/DDBJ databases">
        <authorList>
            <person name="Setubal J.C."/>
            <person name="Boyle S."/>
            <person name="Crasta O.R."/>
            <person name="Gillespie J.J."/>
            <person name="Kenyon R.W."/>
            <person name="Lu J."/>
            <person name="Mane S."/>
            <person name="Nagrani S."/>
            <person name="Shallom J.M."/>
            <person name="Shallom S."/>
            <person name="Shukla M."/>
            <person name="Snyder E.E."/>
            <person name="Sobral B.W."/>
            <person name="Wattam A.R."/>
            <person name="Will R."/>
            <person name="Williams K."/>
            <person name="Yoo H."/>
            <person name="Bruce D.H."/>
            <person name="Detter C."/>
            <person name="Munk C."/>
            <person name="Brettin T.S."/>
            <person name="Ficht T."/>
        </authorList>
    </citation>
    <scope>NUCLEOTIDE SEQUENCE [LARGE SCALE GENOMIC DNA]</scope>
    <source>
        <strain evidence="5 6">Cudo</strain>
    </source>
</reference>
<dbReference type="InterPro" id="IPR012001">
    <property type="entry name" value="Thiamin_PyroP_enz_TPP-bd_dom"/>
</dbReference>
<evidence type="ECO:0000313" key="6">
    <source>
        <dbReference type="Proteomes" id="UP000003678"/>
    </source>
</evidence>
<organism evidence="5 6">
    <name type="scientific">Brucella ceti str. Cudo</name>
    <dbReference type="NCBI Taxonomy" id="595497"/>
    <lineage>
        <taxon>Bacteria</taxon>
        <taxon>Pseudomonadati</taxon>
        <taxon>Pseudomonadota</taxon>
        <taxon>Alphaproteobacteria</taxon>
        <taxon>Hyphomicrobiales</taxon>
        <taxon>Brucellaceae</taxon>
        <taxon>Brucella/Ochrobactrum group</taxon>
        <taxon>Brucella</taxon>
    </lineage>
</organism>
<dbReference type="GO" id="GO:0044281">
    <property type="term" value="P:small molecule metabolic process"/>
    <property type="evidence" value="ECO:0007669"/>
    <property type="project" value="UniProtKB-ARBA"/>
</dbReference>
<dbReference type="SUPFAM" id="SSF52518">
    <property type="entry name" value="Thiamin diphosphate-binding fold (THDP-binding)"/>
    <property type="match status" value="2"/>
</dbReference>
<dbReference type="CDD" id="cd07035">
    <property type="entry name" value="TPP_PYR_POX_like"/>
    <property type="match status" value="1"/>
</dbReference>
<dbReference type="PANTHER" id="PTHR18968">
    <property type="entry name" value="THIAMINE PYROPHOSPHATE ENZYMES"/>
    <property type="match status" value="1"/>
</dbReference>
<dbReference type="EMBL" id="ACJD01000006">
    <property type="protein sequence ID" value="EEH13893.1"/>
    <property type="molecule type" value="Genomic_DNA"/>
</dbReference>
<sequence>MKPLAAVGVWRPYVHSSPTGNIMNRPHLTGAEALVHSLVAAKVDTCFANPGTSEMHFVAALDRIPGIRCVLGLQENVVTGMADGYFRVTQRPAVTLLHCGPGYANGIANIHNARRAGSGMLNIVGDHATDHVAHDSPLTADVEALVGGSSEWHRFGTKPASIGADAMAGLKEASFGYGQIASLVLPVDVSWSEGGVTAELGGIEGPSPMDPAVVTQVAEALKSGRKAVIILGNPAVVEELHPLLKGIADQTGAELMGSSTISNMPKGKGRLVLPVVPYVVTEALHCLDPYDLVVLVNCPPPVGFFRYPGLPSLLHRADAEVLTLTTAHQDAKGALTALATALGARESDIAIQNGEIEVPVDGPITPDTLAQIVARQIPENSIIVNEALTSGGGFAAVMPLAAPCDWLTVTGGAIGGGLPLATGAAIGVEAAGDKGRRVIALQADGSAAYTVQALWTQARENLPVTTLLLDNRSYAILLGEYAKVGAEPGPTALDMMSLVRPEIDWVSIARGFGVEAVTVTTNSELDLALTKALAKDGPVLIDVRLD</sequence>
<dbReference type="InterPro" id="IPR045229">
    <property type="entry name" value="TPP_enz"/>
</dbReference>
<evidence type="ECO:0000313" key="5">
    <source>
        <dbReference type="EMBL" id="EEH13893.1"/>
    </source>
</evidence>
<dbReference type="InterPro" id="IPR011766">
    <property type="entry name" value="TPP_enzyme_TPP-bd"/>
</dbReference>
<dbReference type="CDD" id="cd02002">
    <property type="entry name" value="TPP_BFDC"/>
    <property type="match status" value="1"/>
</dbReference>
<feature type="domain" description="Thiamine pyrophosphate enzyme TPP-binding" evidence="3">
    <location>
        <begin position="397"/>
        <end position="543"/>
    </location>
</feature>
<comment type="caution">
    <text evidence="5">The sequence shown here is derived from an EMBL/GenBank/DDBJ whole genome shotgun (WGS) entry which is preliminary data.</text>
</comment>
<comment type="similarity">
    <text evidence="1">Belongs to the TPP enzyme family.</text>
</comment>
<dbReference type="Pfam" id="PF02775">
    <property type="entry name" value="TPP_enzyme_C"/>
    <property type="match status" value="1"/>
</dbReference>
<keyword evidence="2" id="KW-0786">Thiamine pyrophosphate</keyword>
<evidence type="ECO:0000256" key="2">
    <source>
        <dbReference type="ARBA" id="ARBA00023052"/>
    </source>
</evidence>
<evidence type="ECO:0008006" key="7">
    <source>
        <dbReference type="Google" id="ProtNLM"/>
    </source>
</evidence>
<dbReference type="SUPFAM" id="SSF52467">
    <property type="entry name" value="DHS-like NAD/FAD-binding domain"/>
    <property type="match status" value="1"/>
</dbReference>
<dbReference type="PANTHER" id="PTHR18968:SF86">
    <property type="entry name" value="ACETOLACTATE SYNTHASE LARGE SUBUNIT ILVX-RELATED"/>
    <property type="match status" value="1"/>
</dbReference>
<dbReference type="InterPro" id="IPR029035">
    <property type="entry name" value="DHS-like_NAD/FAD-binding_dom"/>
</dbReference>
<evidence type="ECO:0000259" key="3">
    <source>
        <dbReference type="Pfam" id="PF02775"/>
    </source>
</evidence>
<dbReference type="Gene3D" id="3.40.50.1220">
    <property type="entry name" value="TPP-binding domain"/>
    <property type="match status" value="1"/>
</dbReference>
<accession>C0GAC9</accession>
<name>C0GAC9_9HYPH</name>
<dbReference type="Gene3D" id="3.40.50.970">
    <property type="match status" value="2"/>
</dbReference>
<evidence type="ECO:0000256" key="1">
    <source>
        <dbReference type="ARBA" id="ARBA00007812"/>
    </source>
</evidence>
<dbReference type="NCBIfam" id="NF005760">
    <property type="entry name" value="PRK07586.1"/>
    <property type="match status" value="1"/>
</dbReference>
<dbReference type="GO" id="GO:0003984">
    <property type="term" value="F:acetolactate synthase activity"/>
    <property type="evidence" value="ECO:0007669"/>
    <property type="project" value="TreeGrafter"/>
</dbReference>
<dbReference type="GO" id="GO:0050660">
    <property type="term" value="F:flavin adenine dinucleotide binding"/>
    <property type="evidence" value="ECO:0007669"/>
    <property type="project" value="TreeGrafter"/>
</dbReference>
<gene>
    <name evidence="5" type="ORF">BCETI_6000880</name>
</gene>
<dbReference type="GO" id="GO:0030976">
    <property type="term" value="F:thiamine pyrophosphate binding"/>
    <property type="evidence" value="ECO:0007669"/>
    <property type="project" value="InterPro"/>
</dbReference>
<proteinExistence type="inferred from homology"/>
<dbReference type="AlphaFoldDB" id="C0GAC9"/>
<evidence type="ECO:0000259" key="4">
    <source>
        <dbReference type="Pfam" id="PF02776"/>
    </source>
</evidence>